<reference evidence="1" key="1">
    <citation type="submission" date="2013-07" db="EMBL/GenBank/DDBJ databases">
        <title>The Genome Sequence of Cryptococcus pinus CBS10737.</title>
        <authorList>
            <consortium name="The Broad Institute Genome Sequencing Platform"/>
            <person name="Cuomo C."/>
            <person name="Litvintseva A."/>
            <person name="Chen Y."/>
            <person name="Heitman J."/>
            <person name="Sun S."/>
            <person name="Springer D."/>
            <person name="Dromer F."/>
            <person name="Young S.K."/>
            <person name="Zeng Q."/>
            <person name="Gargeya S."/>
            <person name="Fitzgerald M."/>
            <person name="Abouelleil A."/>
            <person name="Alvarado L."/>
            <person name="Berlin A.M."/>
            <person name="Chapman S.B."/>
            <person name="Dewar J."/>
            <person name="Goldberg J."/>
            <person name="Griggs A."/>
            <person name="Gujja S."/>
            <person name="Hansen M."/>
            <person name="Howarth C."/>
            <person name="Imamovic A."/>
            <person name="Larimer J."/>
            <person name="McCowan C."/>
            <person name="Murphy C."/>
            <person name="Pearson M."/>
            <person name="Priest M."/>
            <person name="Roberts A."/>
            <person name="Saif S."/>
            <person name="Shea T."/>
            <person name="Sykes S."/>
            <person name="Wortman J."/>
            <person name="Nusbaum C."/>
            <person name="Birren B."/>
        </authorList>
    </citation>
    <scope>NUCLEOTIDE SEQUENCE [LARGE SCALE GENOMIC DNA]</scope>
    <source>
        <strain evidence="1">CBS 10737</strain>
    </source>
</reference>
<dbReference type="EMBL" id="KI894014">
    <property type="protein sequence ID" value="OCF48346.1"/>
    <property type="molecule type" value="Genomic_DNA"/>
</dbReference>
<accession>A0A1B9HYK4</accession>
<dbReference type="GeneID" id="30174583"/>
<evidence type="ECO:0000313" key="1">
    <source>
        <dbReference type="EMBL" id="OCF48346.1"/>
    </source>
</evidence>
<sequence length="79" mass="8750">MADATLSFEFELRALVYVYLERRSSKRAGPSYHYGLEGMDDGKFASRGRASNKNWTVGTEKITSSAVSVCIDKIGQIVL</sequence>
<dbReference type="AlphaFoldDB" id="A0A1B9HYK4"/>
<keyword evidence="3" id="KW-1185">Reference proteome</keyword>
<dbReference type="EMBL" id="CP144529">
    <property type="protein sequence ID" value="WWC73909.1"/>
    <property type="molecule type" value="Genomic_DNA"/>
</dbReference>
<reference evidence="2" key="4">
    <citation type="submission" date="2024-02" db="EMBL/GenBank/DDBJ databases">
        <title>Comparative genomics of Cryptococcus and Kwoniella reveals pathogenesis evolution and contrasting modes of karyotype evolution via chromosome fusion or intercentromeric recombination.</title>
        <authorList>
            <person name="Coelho M.A."/>
            <person name="David-Palma M."/>
            <person name="Shea T."/>
            <person name="Bowers K."/>
            <person name="McGinley-Smith S."/>
            <person name="Mohammad A.W."/>
            <person name="Gnirke A."/>
            <person name="Yurkov A.M."/>
            <person name="Nowrousian M."/>
            <person name="Sun S."/>
            <person name="Cuomo C.A."/>
            <person name="Heitman J."/>
        </authorList>
    </citation>
    <scope>NUCLEOTIDE SEQUENCE</scope>
    <source>
        <strain evidence="2">CBS 10737</strain>
    </source>
</reference>
<dbReference type="RefSeq" id="XP_019009565.1">
    <property type="nucleotide sequence ID" value="XM_019157925.1"/>
</dbReference>
<dbReference type="KEGG" id="kpin:30174583"/>
<evidence type="ECO:0000313" key="3">
    <source>
        <dbReference type="Proteomes" id="UP000094020"/>
    </source>
</evidence>
<reference evidence="2" key="2">
    <citation type="submission" date="2013-07" db="EMBL/GenBank/DDBJ databases">
        <authorList>
            <consortium name="The Broad Institute Genome Sequencing Platform"/>
            <person name="Cuomo C."/>
            <person name="Litvintseva A."/>
            <person name="Chen Y."/>
            <person name="Heitman J."/>
            <person name="Sun S."/>
            <person name="Springer D."/>
            <person name="Dromer F."/>
            <person name="Young S.K."/>
            <person name="Zeng Q."/>
            <person name="Gargeya S."/>
            <person name="Fitzgerald M."/>
            <person name="Abouelleil A."/>
            <person name="Alvarado L."/>
            <person name="Berlin A.M."/>
            <person name="Chapman S.B."/>
            <person name="Dewar J."/>
            <person name="Goldberg J."/>
            <person name="Griggs A."/>
            <person name="Gujja S."/>
            <person name="Hansen M."/>
            <person name="Howarth C."/>
            <person name="Imamovic A."/>
            <person name="Larimer J."/>
            <person name="McCowan C."/>
            <person name="Murphy C."/>
            <person name="Pearson M."/>
            <person name="Priest M."/>
            <person name="Roberts A."/>
            <person name="Saif S."/>
            <person name="Shea T."/>
            <person name="Sykes S."/>
            <person name="Wortman J."/>
            <person name="Nusbaum C."/>
            <person name="Birren B."/>
        </authorList>
    </citation>
    <scope>NUCLEOTIDE SEQUENCE</scope>
    <source>
        <strain evidence="2">CBS 10737</strain>
    </source>
</reference>
<evidence type="ECO:0000313" key="2">
    <source>
        <dbReference type="EMBL" id="WWC73909.1"/>
    </source>
</evidence>
<reference evidence="1" key="3">
    <citation type="submission" date="2016-07" db="EMBL/GenBank/DDBJ databases">
        <title>Evolution of pathogenesis and genome organization in the Tremellales.</title>
        <authorList>
            <person name="Cuomo C."/>
            <person name="Litvintseva A."/>
            <person name="Heitman J."/>
            <person name="Chen Y."/>
            <person name="Sun S."/>
            <person name="Springer D."/>
            <person name="Dromer F."/>
            <person name="Young S."/>
            <person name="Zeng Q."/>
            <person name="Chapman S."/>
            <person name="Gujja S."/>
            <person name="Saif S."/>
            <person name="Birren B."/>
        </authorList>
    </citation>
    <scope>NUCLEOTIDE SEQUENCE</scope>
    <source>
        <strain evidence="1">CBS 10737</strain>
    </source>
</reference>
<dbReference type="Proteomes" id="UP000094020">
    <property type="component" value="Chromosome 11"/>
</dbReference>
<organism evidence="1">
    <name type="scientific">Kwoniella pini CBS 10737</name>
    <dbReference type="NCBI Taxonomy" id="1296096"/>
    <lineage>
        <taxon>Eukaryota</taxon>
        <taxon>Fungi</taxon>
        <taxon>Dikarya</taxon>
        <taxon>Basidiomycota</taxon>
        <taxon>Agaricomycotina</taxon>
        <taxon>Tremellomycetes</taxon>
        <taxon>Tremellales</taxon>
        <taxon>Cryptococcaceae</taxon>
        <taxon>Kwoniella</taxon>
    </lineage>
</organism>
<name>A0A1B9HYK4_9TREE</name>
<protein>
    <submittedName>
        <fullName evidence="1">Uncharacterized protein</fullName>
    </submittedName>
</protein>
<gene>
    <name evidence="1" type="ORF">I206_06214</name>
    <name evidence="2" type="ORF">I206_107881</name>
</gene>
<proteinExistence type="predicted"/>